<evidence type="ECO:0000256" key="2">
    <source>
        <dbReference type="SAM" id="Coils"/>
    </source>
</evidence>
<dbReference type="InterPro" id="IPR001107">
    <property type="entry name" value="Band_7"/>
</dbReference>
<proteinExistence type="predicted"/>
<dbReference type="PANTHER" id="PTHR23222:SF0">
    <property type="entry name" value="PROHIBITIN 1"/>
    <property type="match status" value="1"/>
</dbReference>
<keyword evidence="2" id="KW-0175">Coiled coil</keyword>
<dbReference type="CDD" id="cd03401">
    <property type="entry name" value="SPFH_prohibitin"/>
    <property type="match status" value="1"/>
</dbReference>
<evidence type="ECO:0000313" key="6">
    <source>
        <dbReference type="Proteomes" id="UP000603434"/>
    </source>
</evidence>
<evidence type="ECO:0000256" key="3">
    <source>
        <dbReference type="SAM" id="Phobius"/>
    </source>
</evidence>
<evidence type="ECO:0000259" key="4">
    <source>
        <dbReference type="SMART" id="SM00244"/>
    </source>
</evidence>
<accession>A0A8J6NSQ6</accession>
<comment type="caution">
    <text evidence="5">The sequence shown here is derived from an EMBL/GenBank/DDBJ whole genome shotgun (WGS) entry which is preliminary data.</text>
</comment>
<keyword evidence="3" id="KW-0472">Membrane</keyword>
<sequence length="285" mass="31502">MDEKDIYMAKDAMQSAMKKGPVRLILIIGVILVFFLFLRPWVQIGAGERGIVLNFGAVQENVFGEGLHFRIPIMQEIIPVDVKVQKAETDAAAASADLQDVSSTVAINYHIIPDKANIVYQSIGIHFKERIIDPAVLEVVKAVTAKYTAEELITKRPAVSDAMKLSLTERLLEHNIAVDAFSIVGFSFSKIFMEAIESKQTAEQLALKAKRDLDRIKIEAEQTITAARAEAESLRLQRANISPDLIELRKIEANLKAIDKWNGILPQVTGAGAVPFIGVGEVRKR</sequence>
<evidence type="ECO:0000313" key="5">
    <source>
        <dbReference type="EMBL" id="MBC8359818.1"/>
    </source>
</evidence>
<dbReference type="PANTHER" id="PTHR23222">
    <property type="entry name" value="PROHIBITIN"/>
    <property type="match status" value="1"/>
</dbReference>
<protein>
    <submittedName>
        <fullName evidence="5">Prohibitin family protein</fullName>
    </submittedName>
</protein>
<dbReference type="Proteomes" id="UP000603434">
    <property type="component" value="Unassembled WGS sequence"/>
</dbReference>
<dbReference type="GO" id="GO:0016020">
    <property type="term" value="C:membrane"/>
    <property type="evidence" value="ECO:0007669"/>
    <property type="project" value="UniProtKB-SubCell"/>
</dbReference>
<keyword evidence="3" id="KW-0812">Transmembrane</keyword>
<dbReference type="EMBL" id="JACNJH010000016">
    <property type="protein sequence ID" value="MBC8359818.1"/>
    <property type="molecule type" value="Genomic_DNA"/>
</dbReference>
<comment type="subcellular location">
    <subcellularLocation>
        <location evidence="1">Membrane</location>
        <topology evidence="1">Single-pass membrane protein</topology>
    </subcellularLocation>
</comment>
<dbReference type="SUPFAM" id="SSF117892">
    <property type="entry name" value="Band 7/SPFH domain"/>
    <property type="match status" value="1"/>
</dbReference>
<evidence type="ECO:0000256" key="1">
    <source>
        <dbReference type="ARBA" id="ARBA00004167"/>
    </source>
</evidence>
<dbReference type="AlphaFoldDB" id="A0A8J6NSQ6"/>
<feature type="coiled-coil region" evidence="2">
    <location>
        <begin position="199"/>
        <end position="237"/>
    </location>
</feature>
<gene>
    <name evidence="5" type="ORF">H8E23_00265</name>
</gene>
<reference evidence="5 6" key="1">
    <citation type="submission" date="2020-08" db="EMBL/GenBank/DDBJ databases">
        <title>Bridging the membrane lipid divide: bacteria of the FCB group superphylum have the potential to synthesize archaeal ether lipids.</title>
        <authorList>
            <person name="Villanueva L."/>
            <person name="Von Meijenfeldt F.A.B."/>
            <person name="Westbye A.B."/>
            <person name="Yadav S."/>
            <person name="Hopmans E.C."/>
            <person name="Dutilh B.E."/>
            <person name="Sinninghe Damste J.S."/>
        </authorList>
    </citation>
    <scope>NUCLEOTIDE SEQUENCE [LARGE SCALE GENOMIC DNA]</scope>
    <source>
        <strain evidence="5">NIOZ-UU30</strain>
    </source>
</reference>
<dbReference type="InterPro" id="IPR036013">
    <property type="entry name" value="Band_7/SPFH_dom_sf"/>
</dbReference>
<dbReference type="PRINTS" id="PR00679">
    <property type="entry name" value="PROHIBITIN"/>
</dbReference>
<dbReference type="Gene3D" id="3.30.479.30">
    <property type="entry name" value="Band 7 domain"/>
    <property type="match status" value="1"/>
</dbReference>
<organism evidence="5 6">
    <name type="scientific">Candidatus Desulfatibia profunda</name>
    <dbReference type="NCBI Taxonomy" id="2841695"/>
    <lineage>
        <taxon>Bacteria</taxon>
        <taxon>Pseudomonadati</taxon>
        <taxon>Thermodesulfobacteriota</taxon>
        <taxon>Desulfobacteria</taxon>
        <taxon>Desulfobacterales</taxon>
        <taxon>Desulfobacterales incertae sedis</taxon>
        <taxon>Candidatus Desulfatibia</taxon>
    </lineage>
</organism>
<dbReference type="InterPro" id="IPR000163">
    <property type="entry name" value="Prohibitin"/>
</dbReference>
<dbReference type="SMART" id="SM00244">
    <property type="entry name" value="PHB"/>
    <property type="match status" value="1"/>
</dbReference>
<dbReference type="Pfam" id="PF01145">
    <property type="entry name" value="Band_7"/>
    <property type="match status" value="1"/>
</dbReference>
<name>A0A8J6NSQ6_9BACT</name>
<feature type="domain" description="Band 7" evidence="4">
    <location>
        <begin position="39"/>
        <end position="200"/>
    </location>
</feature>
<feature type="transmembrane region" description="Helical" evidence="3">
    <location>
        <begin position="21"/>
        <end position="42"/>
    </location>
</feature>
<keyword evidence="3" id="KW-1133">Transmembrane helix</keyword>